<dbReference type="NCBIfam" id="NF008359">
    <property type="entry name" value="PRK11148.1"/>
    <property type="match status" value="1"/>
</dbReference>
<keyword evidence="7" id="KW-1185">Reference proteome</keyword>
<dbReference type="OrthoDB" id="9784378at2"/>
<evidence type="ECO:0000313" key="7">
    <source>
        <dbReference type="Proteomes" id="UP000243629"/>
    </source>
</evidence>
<keyword evidence="2" id="KW-0378">Hydrolase</keyword>
<dbReference type="RefSeq" id="WP_093472186.1">
    <property type="nucleotide sequence ID" value="NZ_FOUI01000002.1"/>
</dbReference>
<sequence>MSGAPLSQYEPLTLIQLTDSHLYSTPGADLLGMDTCASLRAVVGLVREQQPQVDRILATGDIAQDATEQAYARFLQEVAVLGAPCRWLAGNHDDARLMQRLPDAGALWPAWEDLGNWRLVLLDTSIPGAVPGLLQQDQLERLEQALATAGERHVLVMLHHHPVVIGSDWMEPIGLLNRDDFWTRIDASNQVRAVLWGHVHQEHDSLRGNVRLLASPSTCVQFAAHSHDFATDTLSPGYRWLRLYPDGRIETAVERLPEGLFIADPDATGY</sequence>
<dbReference type="PANTHER" id="PTHR42988:SF2">
    <property type="entry name" value="CYCLIC NUCLEOTIDE PHOSPHODIESTERASE CBUA0032-RELATED"/>
    <property type="match status" value="1"/>
</dbReference>
<dbReference type="EMBL" id="FOUI01000002">
    <property type="protein sequence ID" value="SFM20669.1"/>
    <property type="molecule type" value="Genomic_DNA"/>
</dbReference>
<keyword evidence="3" id="KW-0408">Iron</keyword>
<dbReference type="InterPro" id="IPR029052">
    <property type="entry name" value="Metallo-depent_PP-like"/>
</dbReference>
<evidence type="ECO:0000256" key="3">
    <source>
        <dbReference type="ARBA" id="ARBA00023004"/>
    </source>
</evidence>
<dbReference type="InterPro" id="IPR026575">
    <property type="entry name" value="GpdQ/CpdA-like"/>
</dbReference>
<protein>
    <submittedName>
        <fullName evidence="6">Icc protein</fullName>
    </submittedName>
</protein>
<accession>A0A1I4NYX7</accession>
<dbReference type="InterPro" id="IPR004843">
    <property type="entry name" value="Calcineurin-like_PHP"/>
</dbReference>
<feature type="domain" description="Calcineurin-like phosphoesterase" evidence="5">
    <location>
        <begin position="13"/>
        <end position="201"/>
    </location>
</feature>
<keyword evidence="1" id="KW-0479">Metal-binding</keyword>
<dbReference type="Proteomes" id="UP000243629">
    <property type="component" value="Unassembled WGS sequence"/>
</dbReference>
<dbReference type="SUPFAM" id="SSF56300">
    <property type="entry name" value="Metallo-dependent phosphatases"/>
    <property type="match status" value="1"/>
</dbReference>
<proteinExistence type="inferred from homology"/>
<evidence type="ECO:0000256" key="1">
    <source>
        <dbReference type="ARBA" id="ARBA00022723"/>
    </source>
</evidence>
<evidence type="ECO:0000313" key="6">
    <source>
        <dbReference type="EMBL" id="SFM20669.1"/>
    </source>
</evidence>
<dbReference type="InterPro" id="IPR050884">
    <property type="entry name" value="CNP_phosphodiesterase-III"/>
</dbReference>
<dbReference type="STRING" id="1720063.SAMN05216217_10211"/>
<dbReference type="CDD" id="cd07402">
    <property type="entry name" value="MPP_GpdQ"/>
    <property type="match status" value="1"/>
</dbReference>
<dbReference type="GO" id="GO:0046872">
    <property type="term" value="F:metal ion binding"/>
    <property type="evidence" value="ECO:0007669"/>
    <property type="project" value="UniProtKB-KW"/>
</dbReference>
<evidence type="ECO:0000256" key="2">
    <source>
        <dbReference type="ARBA" id="ARBA00022801"/>
    </source>
</evidence>
<dbReference type="AlphaFoldDB" id="A0A1I4NYX7"/>
<dbReference type="Pfam" id="PF00149">
    <property type="entry name" value="Metallophos"/>
    <property type="match status" value="1"/>
</dbReference>
<dbReference type="Gene3D" id="3.60.21.10">
    <property type="match status" value="1"/>
</dbReference>
<organism evidence="6 7">
    <name type="scientific">Halopseudomonas yangmingensis</name>
    <dbReference type="NCBI Taxonomy" id="1720063"/>
    <lineage>
        <taxon>Bacteria</taxon>
        <taxon>Pseudomonadati</taxon>
        <taxon>Pseudomonadota</taxon>
        <taxon>Gammaproteobacteria</taxon>
        <taxon>Pseudomonadales</taxon>
        <taxon>Pseudomonadaceae</taxon>
        <taxon>Halopseudomonas</taxon>
    </lineage>
</organism>
<comment type="similarity">
    <text evidence="4">Belongs to the cyclic nucleotide phosphodiesterase class-III family.</text>
</comment>
<evidence type="ECO:0000259" key="5">
    <source>
        <dbReference type="Pfam" id="PF00149"/>
    </source>
</evidence>
<name>A0A1I4NYX7_9GAMM</name>
<gene>
    <name evidence="6" type="ORF">SAMN05216217_10211</name>
</gene>
<evidence type="ECO:0000256" key="4">
    <source>
        <dbReference type="ARBA" id="ARBA00025742"/>
    </source>
</evidence>
<reference evidence="7" key="1">
    <citation type="submission" date="2016-10" db="EMBL/GenBank/DDBJ databases">
        <authorList>
            <person name="Varghese N."/>
            <person name="Submissions S."/>
        </authorList>
    </citation>
    <scope>NUCLEOTIDE SEQUENCE [LARGE SCALE GENOMIC DNA]</scope>
    <source>
        <strain evidence="7">DSM 24213</strain>
    </source>
</reference>
<dbReference type="PANTHER" id="PTHR42988">
    <property type="entry name" value="PHOSPHOHYDROLASE"/>
    <property type="match status" value="1"/>
</dbReference>
<dbReference type="GO" id="GO:0004112">
    <property type="term" value="F:cyclic-nucleotide phosphodiesterase activity"/>
    <property type="evidence" value="ECO:0007669"/>
    <property type="project" value="InterPro"/>
</dbReference>